<geneLocation type="mitochondrion" evidence="17"/>
<dbReference type="GO" id="GO:0004129">
    <property type="term" value="F:cytochrome-c oxidase activity"/>
    <property type="evidence" value="ECO:0007669"/>
    <property type="project" value="UniProtKB-EC"/>
</dbReference>
<dbReference type="RefSeq" id="YP_009709944.1">
    <property type="nucleotide sequence ID" value="NC_045137.1"/>
</dbReference>
<dbReference type="EMBL" id="LC490352">
    <property type="protein sequence ID" value="BBL86685.1"/>
    <property type="molecule type" value="Genomic_DNA"/>
</dbReference>
<evidence type="ECO:0000313" key="18">
    <source>
        <dbReference type="Proteomes" id="UP000503178"/>
    </source>
</evidence>
<gene>
    <name evidence="17" type="primary">cox1-cox2</name>
    <name evidence="17" type="ORF">PMYN1_Mit1</name>
</gene>
<dbReference type="Gene3D" id="1.20.210.10">
    <property type="entry name" value="Cytochrome c oxidase-like, subunit I domain"/>
    <property type="match status" value="1"/>
</dbReference>
<feature type="domain" description="Cytochrome oxidase subunit II copper A binding" evidence="16">
    <location>
        <begin position="979"/>
        <end position="1108"/>
    </location>
</feature>
<comment type="cofactor">
    <cofactor evidence="1">
        <name>Cu cation</name>
        <dbReference type="ChEBI" id="CHEBI:23378"/>
    </cofactor>
</comment>
<dbReference type="PROSITE" id="PS00077">
    <property type="entry name" value="COX1_CUB"/>
    <property type="match status" value="1"/>
</dbReference>
<evidence type="ECO:0000256" key="13">
    <source>
        <dbReference type="ARBA" id="ARBA00049512"/>
    </source>
</evidence>
<feature type="transmembrane region" description="Helical" evidence="14">
    <location>
        <begin position="674"/>
        <end position="693"/>
    </location>
</feature>
<feature type="transmembrane region" description="Helical" evidence="14">
    <location>
        <begin position="942"/>
        <end position="967"/>
    </location>
</feature>
<dbReference type="PROSITE" id="PS50857">
    <property type="entry name" value="COX2_CUA"/>
    <property type="match status" value="1"/>
</dbReference>
<evidence type="ECO:0000256" key="8">
    <source>
        <dbReference type="ARBA" id="ARBA00022967"/>
    </source>
</evidence>
<protein>
    <recommendedName>
        <fullName evidence="3">cytochrome-c oxidase</fullName>
        <ecNumber evidence="3">7.1.1.9</ecNumber>
    </recommendedName>
</protein>
<feature type="transmembrane region" description="Helical" evidence="14">
    <location>
        <begin position="39"/>
        <end position="62"/>
    </location>
</feature>
<dbReference type="PROSITE" id="PS50855">
    <property type="entry name" value="COX1"/>
    <property type="match status" value="1"/>
</dbReference>
<feature type="transmembrane region" description="Helical" evidence="14">
    <location>
        <begin position="590"/>
        <end position="609"/>
    </location>
</feature>
<dbReference type="InterPro" id="IPR002429">
    <property type="entry name" value="CcO_II-like_C"/>
</dbReference>
<evidence type="ECO:0000256" key="5">
    <source>
        <dbReference type="ARBA" id="ARBA00022660"/>
    </source>
</evidence>
<dbReference type="GO" id="GO:0015990">
    <property type="term" value="P:electron transport coupled proton transport"/>
    <property type="evidence" value="ECO:0007669"/>
    <property type="project" value="TreeGrafter"/>
</dbReference>
<feature type="transmembrane region" description="Helical" evidence="14">
    <location>
        <begin position="257"/>
        <end position="281"/>
    </location>
</feature>
<evidence type="ECO:0000256" key="11">
    <source>
        <dbReference type="ARBA" id="ARBA00023008"/>
    </source>
</evidence>
<feature type="transmembrane region" description="Helical" evidence="14">
    <location>
        <begin position="329"/>
        <end position="353"/>
    </location>
</feature>
<keyword evidence="11" id="KW-0186">Copper</keyword>
<evidence type="ECO:0000256" key="14">
    <source>
        <dbReference type="SAM" id="Phobius"/>
    </source>
</evidence>
<evidence type="ECO:0000313" key="17">
    <source>
        <dbReference type="EMBL" id="BBL86685.1"/>
    </source>
</evidence>
<dbReference type="Pfam" id="PF02790">
    <property type="entry name" value="COX2_TM"/>
    <property type="match status" value="1"/>
</dbReference>
<evidence type="ECO:0000256" key="10">
    <source>
        <dbReference type="ARBA" id="ARBA00022989"/>
    </source>
</evidence>
<feature type="transmembrane region" description="Helical" evidence="14">
    <location>
        <begin position="173"/>
        <end position="198"/>
    </location>
</feature>
<organism evidence="17 18">
    <name type="scientific">Paulinella micropora</name>
    <dbReference type="NCBI Taxonomy" id="1928728"/>
    <lineage>
        <taxon>Eukaryota</taxon>
        <taxon>Sar</taxon>
        <taxon>Rhizaria</taxon>
        <taxon>Cercozoa</taxon>
        <taxon>Imbricatea</taxon>
        <taxon>Silicofilosea</taxon>
        <taxon>Euglyphida</taxon>
        <taxon>Paulinellidae</taxon>
        <taxon>Paulinella</taxon>
    </lineage>
</organism>
<evidence type="ECO:0000256" key="1">
    <source>
        <dbReference type="ARBA" id="ARBA00001935"/>
    </source>
</evidence>
<keyword evidence="10 14" id="KW-1133">Transmembrane helix</keyword>
<dbReference type="PROSITE" id="PS00078">
    <property type="entry name" value="COX2"/>
    <property type="match status" value="1"/>
</dbReference>
<dbReference type="SUPFAM" id="SSF81464">
    <property type="entry name" value="Cytochrome c oxidase subunit II-like, transmembrane region"/>
    <property type="match status" value="2"/>
</dbReference>
<keyword evidence="4" id="KW-0813">Transport</keyword>
<feature type="transmembrane region" description="Helical" evidence="14">
    <location>
        <begin position="713"/>
        <end position="729"/>
    </location>
</feature>
<keyword evidence="5" id="KW-0679">Respiratory chain</keyword>
<feature type="transmembrane region" description="Helical" evidence="14">
    <location>
        <begin position="806"/>
        <end position="825"/>
    </location>
</feature>
<evidence type="ECO:0000256" key="7">
    <source>
        <dbReference type="ARBA" id="ARBA00022723"/>
    </source>
</evidence>
<dbReference type="AlphaFoldDB" id="A0A5K7VYB7"/>
<dbReference type="PANTHER" id="PTHR10422:SF18">
    <property type="entry name" value="CYTOCHROME C OXIDASE SUBUNIT 1"/>
    <property type="match status" value="1"/>
</dbReference>
<dbReference type="InterPro" id="IPR001505">
    <property type="entry name" value="Copper_CuA"/>
</dbReference>
<evidence type="ECO:0000256" key="2">
    <source>
        <dbReference type="ARBA" id="ARBA00004141"/>
    </source>
</evidence>
<feature type="transmembrane region" description="Helical" evidence="14">
    <location>
        <begin position="621"/>
        <end position="642"/>
    </location>
</feature>
<feature type="transmembrane region" description="Helical" evidence="14">
    <location>
        <begin position="293"/>
        <end position="317"/>
    </location>
</feature>
<dbReference type="InterPro" id="IPR008972">
    <property type="entry name" value="Cupredoxin"/>
</dbReference>
<dbReference type="InterPro" id="IPR036927">
    <property type="entry name" value="Cyt_c_oxase-like_su1_sf"/>
</dbReference>
<dbReference type="PANTHER" id="PTHR10422">
    <property type="entry name" value="CYTOCHROME C OXIDASE SUBUNIT 1"/>
    <property type="match status" value="1"/>
</dbReference>
<dbReference type="InterPro" id="IPR023616">
    <property type="entry name" value="Cyt_c_oxase-like_su1_dom"/>
</dbReference>
<dbReference type="GO" id="GO:0005507">
    <property type="term" value="F:copper ion binding"/>
    <property type="evidence" value="ECO:0007669"/>
    <property type="project" value="InterPro"/>
</dbReference>
<comment type="catalytic activity">
    <reaction evidence="13">
        <text>4 Fe(II)-[cytochrome c] + O2 + 8 H(+)(in) = 4 Fe(III)-[cytochrome c] + 2 H2O + 4 H(+)(out)</text>
        <dbReference type="Rhea" id="RHEA:11436"/>
        <dbReference type="Rhea" id="RHEA-COMP:10350"/>
        <dbReference type="Rhea" id="RHEA-COMP:14399"/>
        <dbReference type="ChEBI" id="CHEBI:15377"/>
        <dbReference type="ChEBI" id="CHEBI:15378"/>
        <dbReference type="ChEBI" id="CHEBI:15379"/>
        <dbReference type="ChEBI" id="CHEBI:29033"/>
        <dbReference type="ChEBI" id="CHEBI:29034"/>
        <dbReference type="EC" id="7.1.1.9"/>
    </reaction>
    <physiologicalReaction direction="left-to-right" evidence="13">
        <dbReference type="Rhea" id="RHEA:11437"/>
    </physiologicalReaction>
</comment>
<dbReference type="Pfam" id="PF00115">
    <property type="entry name" value="COX1"/>
    <property type="match status" value="1"/>
</dbReference>
<dbReference type="InterPro" id="IPR033944">
    <property type="entry name" value="Cyt_c_oxase_su1_dom"/>
</dbReference>
<keyword evidence="17" id="KW-0496">Mitochondrion</keyword>
<feature type="transmembrane region" description="Helical" evidence="14">
    <location>
        <begin position="478"/>
        <end position="504"/>
    </location>
</feature>
<keyword evidence="7" id="KW-0479">Metal-binding</keyword>
<evidence type="ECO:0000256" key="3">
    <source>
        <dbReference type="ARBA" id="ARBA00012949"/>
    </source>
</evidence>
<evidence type="ECO:0000256" key="6">
    <source>
        <dbReference type="ARBA" id="ARBA00022692"/>
    </source>
</evidence>
<dbReference type="Gene3D" id="2.60.40.420">
    <property type="entry name" value="Cupredoxins - blue copper proteins"/>
    <property type="match status" value="1"/>
</dbReference>
<dbReference type="GeneID" id="42317549"/>
<dbReference type="CDD" id="cd01663">
    <property type="entry name" value="Cyt_c_Oxidase_I"/>
    <property type="match status" value="1"/>
</dbReference>
<feature type="transmembrane region" description="Helical" evidence="14">
    <location>
        <begin position="560"/>
        <end position="578"/>
    </location>
</feature>
<feature type="transmembrane region" description="Helical" evidence="14">
    <location>
        <begin position="365"/>
        <end position="385"/>
    </location>
</feature>
<evidence type="ECO:0000256" key="9">
    <source>
        <dbReference type="ARBA" id="ARBA00022982"/>
    </source>
</evidence>
<keyword evidence="12 14" id="KW-0472">Membrane</keyword>
<feature type="transmembrane region" description="Helical" evidence="14">
    <location>
        <begin position="855"/>
        <end position="874"/>
    </location>
</feature>
<dbReference type="Proteomes" id="UP000503178">
    <property type="component" value="Mitochondrion MT"/>
</dbReference>
<evidence type="ECO:0000256" key="12">
    <source>
        <dbReference type="ARBA" id="ARBA00023136"/>
    </source>
</evidence>
<feature type="transmembrane region" description="Helical" evidence="14">
    <location>
        <begin position="210"/>
        <end position="237"/>
    </location>
</feature>
<dbReference type="GO" id="GO:0020037">
    <property type="term" value="F:heme binding"/>
    <property type="evidence" value="ECO:0007669"/>
    <property type="project" value="InterPro"/>
</dbReference>
<feature type="transmembrane region" description="Helical" evidence="14">
    <location>
        <begin position="82"/>
        <end position="115"/>
    </location>
</feature>
<dbReference type="PRINTS" id="PR01165">
    <property type="entry name" value="CYCOXIDASEI"/>
</dbReference>
<name>A0A5K7VYB7_9EUKA</name>
<dbReference type="InterPro" id="IPR000883">
    <property type="entry name" value="Cyt_C_Oxase_1"/>
</dbReference>
<feature type="domain" description="Cytochrome oxidase subunit I profile" evidence="15">
    <location>
        <begin position="25"/>
        <end position="502"/>
    </location>
</feature>
<sequence length="1108" mass="129805">MNFSNKEDFLKLFAELNALKKENFNSVLYKWVFSTNHKIIAWMYFVFGLFAGVVGTTLSMIIRIELANPGNVFLFGNTQLYNVVVTAHAFIMIFFMVMPILIGGFGNWFVPLLIGAPDMAFPRLNSFSLWTLPFSLFLLVSSSLIEVGAGTGWTVYPPLSNSEFHSGASVDLAIFSLHIAGASSIAGAINFITTVLNCRTRGMTFMRLPLFVWSVFITAFLLLLSLPVLAGGITMLLTDRNLATSFFDPAGGGDIILYQHLFWFFGHPEVYILILPGFGIISQIVSKGSNKYIFGYLGMVGAMLTIGFLGFIVWGHHMYTVGLDVDTRAYFTATTMVIAVPTGVKIFSWLATLWGGVLSLSISSIFALGFIFLFTVGGVTGVVLANAGVDTFFHDTYYVVAHFHYVLSMGSVFAIFAGFYYWFKHTFSCSFNYFFGTLHFYVFFLGVNLTFFPMHFLGLSGMPRRISDYPDVFWDLNFIASFGSFVTVYSLIIFFVGIAVSLCFKDFYNYFTVNKLNFSFFNFFNFFLFYSNDNSIFSKYSFQDSANIYSENIASFHNDLLILLSFILVFLFYLLVKIVYNDTDSSPENFFQKLFFYFNFFYLCNSMLWRKFSHDFYNSKSFFFLFYYFFSFIEFFFFKLFVSFSNVLEYRTFYYTAPMCYWPLNPYFSYKFKSQVWCFLNVVFNLFTDNVFYKTLVKTPFQWFYSKITFRRFSFFFFLISWVFPWVHRWLTYKFTFFCFFIWVIVTIIYVPLMLRGLVLIDDIKLHGFRWPVSRIFLRSGYDYDTFLDNYVYPYIKLINWYYVEFKYFLTFTNFFLAYIFIFLIIPEANLFVSCMNVCVVTENFHFFRPFIKSVFLFLVVFLFLDFLYDWAFFLKRTIYSSFFFNFIQGPFKYWFRECWFYDQSIRSLILKSRCFKNWNILAGSLFKSRILQFCDNTFIEVYWASLPALILVLVIMLPSFSLLYFLDQKIPYEGSIPNDILTIKVIGRQWYWDYENISFDPATLLVKKRYFSSYMIPSDDLYLGELRLLQVDNLLILPRFKTIRFLITSGDVIHSWSVPSLGIKVDACPGRLNQVWTYISKPGIFYGQCSEICGANHPFMPIMIQVF</sequence>
<dbReference type="GO" id="GO:0006123">
    <property type="term" value="P:mitochondrial electron transport, cytochrome c to oxygen"/>
    <property type="evidence" value="ECO:0007669"/>
    <property type="project" value="TreeGrafter"/>
</dbReference>
<proteinExistence type="predicted"/>
<feature type="transmembrane region" description="Helical" evidence="14">
    <location>
        <begin position="735"/>
        <end position="755"/>
    </location>
</feature>
<evidence type="ECO:0000256" key="4">
    <source>
        <dbReference type="ARBA" id="ARBA00022448"/>
    </source>
</evidence>
<dbReference type="GO" id="GO:0005739">
    <property type="term" value="C:mitochondrion"/>
    <property type="evidence" value="ECO:0007669"/>
    <property type="project" value="GOC"/>
</dbReference>
<dbReference type="EC" id="7.1.1.9" evidence="3"/>
<evidence type="ECO:0000259" key="15">
    <source>
        <dbReference type="PROSITE" id="PS50855"/>
    </source>
</evidence>
<reference evidence="17 18" key="1">
    <citation type="submission" date="2019-06" db="EMBL/GenBank/DDBJ databases">
        <title>A hidden player of endosymbiotic evolution: DNA virus triggered massive gene transfer.</title>
        <authorList>
            <person name="Matsuo M."/>
            <person name="Katahata A."/>
            <person name="Tachikawa M."/>
            <person name="Minakuchi Y."/>
            <person name="Noguchi H."/>
            <person name="Toyoda A."/>
            <person name="Fujiyama A."/>
            <person name="Suzuki Y."/>
            <person name="Satoh S."/>
            <person name="Nakayama T."/>
            <person name="Kamikawa R."/>
            <person name="Nomura M."/>
            <person name="Inagaki Y."/>
            <person name="Ishida K."/>
            <person name="Obokata J."/>
        </authorList>
    </citation>
    <scope>NUCLEOTIDE SEQUENCE [LARGE SCALE GENOMIC DNA]</scope>
    <source>
        <strain evidence="17 18">MYN1</strain>
    </source>
</reference>
<comment type="subcellular location">
    <subcellularLocation>
        <location evidence="2">Membrane</location>
        <topology evidence="2">Multi-pass membrane protein</topology>
    </subcellularLocation>
</comment>
<dbReference type="SUPFAM" id="SSF49503">
    <property type="entry name" value="Cupredoxins"/>
    <property type="match status" value="1"/>
</dbReference>
<keyword evidence="9" id="KW-0249">Electron transport</keyword>
<evidence type="ECO:0000259" key="16">
    <source>
        <dbReference type="PROSITE" id="PS50857"/>
    </source>
</evidence>
<dbReference type="InterPro" id="IPR034210">
    <property type="entry name" value="CcO_II_C"/>
</dbReference>
<dbReference type="SUPFAM" id="SSF81442">
    <property type="entry name" value="Cytochrome c oxidase subunit I-like"/>
    <property type="match status" value="1"/>
</dbReference>
<dbReference type="InterPro" id="IPR036257">
    <property type="entry name" value="Cyt_c_oxidase_su2_TM_sf"/>
</dbReference>
<dbReference type="InterPro" id="IPR023615">
    <property type="entry name" value="Cyt_c_Oxase_su1_BS"/>
</dbReference>
<keyword evidence="18" id="KW-1185">Reference proteome</keyword>
<dbReference type="GO" id="GO:0045277">
    <property type="term" value="C:respiratory chain complex IV"/>
    <property type="evidence" value="ECO:0007669"/>
    <property type="project" value="InterPro"/>
</dbReference>
<feature type="transmembrane region" description="Helical" evidence="14">
    <location>
        <begin position="435"/>
        <end position="458"/>
    </location>
</feature>
<accession>A0A5K7VYB7</accession>
<keyword evidence="8" id="KW-1278">Translocase</keyword>
<dbReference type="Pfam" id="PF00116">
    <property type="entry name" value="COX2"/>
    <property type="match status" value="1"/>
</dbReference>
<dbReference type="Gene3D" id="1.10.287.90">
    <property type="match status" value="2"/>
</dbReference>
<dbReference type="InterPro" id="IPR011759">
    <property type="entry name" value="Cyt_c_oxidase_su2_TM_dom"/>
</dbReference>
<dbReference type="CDD" id="cd13912">
    <property type="entry name" value="CcO_II_C"/>
    <property type="match status" value="1"/>
</dbReference>
<feature type="transmembrane region" description="Helical" evidence="14">
    <location>
        <begin position="127"/>
        <end position="153"/>
    </location>
</feature>
<keyword evidence="6 14" id="KW-0812">Transmembrane</keyword>
<feature type="transmembrane region" description="Helical" evidence="14">
    <location>
        <begin position="405"/>
        <end position="423"/>
    </location>
</feature>